<dbReference type="PANTHER" id="PTHR46561:SF11">
    <property type="entry name" value="SERPENTINE RECEPTOR CLASS ALPHA_BETA-14"/>
    <property type="match status" value="1"/>
</dbReference>
<evidence type="ECO:0000313" key="3">
    <source>
        <dbReference type="WBParaSite" id="Hba_02426"/>
    </source>
</evidence>
<keyword evidence="1" id="KW-0812">Transmembrane</keyword>
<evidence type="ECO:0000256" key="1">
    <source>
        <dbReference type="SAM" id="Phobius"/>
    </source>
</evidence>
<accession>A0A1I7WCH6</accession>
<name>A0A1I7WCH6_HETBA</name>
<feature type="transmembrane region" description="Helical" evidence="1">
    <location>
        <begin position="51"/>
        <end position="75"/>
    </location>
</feature>
<keyword evidence="1" id="KW-1133">Transmembrane helix</keyword>
<dbReference type="AlphaFoldDB" id="A0A1I7WCH6"/>
<keyword evidence="1" id="KW-0472">Membrane</keyword>
<reference evidence="3" key="1">
    <citation type="submission" date="2016-11" db="UniProtKB">
        <authorList>
            <consortium name="WormBaseParasite"/>
        </authorList>
    </citation>
    <scope>IDENTIFICATION</scope>
</reference>
<dbReference type="WBParaSite" id="Hba_02426">
    <property type="protein sequence ID" value="Hba_02426"/>
    <property type="gene ID" value="Hba_02426"/>
</dbReference>
<keyword evidence="2" id="KW-1185">Reference proteome</keyword>
<feature type="transmembrane region" description="Helical" evidence="1">
    <location>
        <begin position="95"/>
        <end position="112"/>
    </location>
</feature>
<organism evidence="2 3">
    <name type="scientific">Heterorhabditis bacteriophora</name>
    <name type="common">Entomopathogenic nematode worm</name>
    <dbReference type="NCBI Taxonomy" id="37862"/>
    <lineage>
        <taxon>Eukaryota</taxon>
        <taxon>Metazoa</taxon>
        <taxon>Ecdysozoa</taxon>
        <taxon>Nematoda</taxon>
        <taxon>Chromadorea</taxon>
        <taxon>Rhabditida</taxon>
        <taxon>Rhabditina</taxon>
        <taxon>Rhabditomorpha</taxon>
        <taxon>Strongyloidea</taxon>
        <taxon>Heterorhabditidae</taxon>
        <taxon>Heterorhabditis</taxon>
    </lineage>
</organism>
<dbReference type="InterPro" id="IPR053286">
    <property type="entry name" value="Nematode_rcpt-like_srab"/>
</dbReference>
<evidence type="ECO:0000313" key="2">
    <source>
        <dbReference type="Proteomes" id="UP000095283"/>
    </source>
</evidence>
<protein>
    <submittedName>
        <fullName evidence="3">G_PROTEIN_RECEP_F1_2 domain-containing protein</fullName>
    </submittedName>
</protein>
<proteinExistence type="predicted"/>
<feature type="transmembrane region" description="Helical" evidence="1">
    <location>
        <begin position="15"/>
        <end position="39"/>
    </location>
</feature>
<dbReference type="PANTHER" id="PTHR46561">
    <property type="entry name" value="SERPENTINE RECEPTOR, CLASS AB (CLASS A-LIKE)-RELATED"/>
    <property type="match status" value="1"/>
</dbReference>
<dbReference type="Proteomes" id="UP000095283">
    <property type="component" value="Unplaced"/>
</dbReference>
<sequence length="152" mass="17802">MNEVEENAIIISRNVFFRILLWVKLALCICGFLFSAALLKKRRYQVDENIRTLLLFIPVVLAHFAINTIPSFGYLIYMQISPNFNPKLYPIMEEAINWIFAYGTVLPMVVVIRERHILNVMNKIMRLNGVGILVFDRKQLHNTHQNIIQQGW</sequence>